<dbReference type="SMR" id="A0AAJ0HBV8"/>
<protein>
    <recommendedName>
        <fullName evidence="7">Hydantoinase</fullName>
    </recommendedName>
</protein>
<feature type="domain" description="Hydantoinase A/oxoprolinase" evidence="1">
    <location>
        <begin position="216"/>
        <end position="430"/>
    </location>
</feature>
<name>A0AAJ0HBV8_9PEZI</name>
<dbReference type="GO" id="GO:0016787">
    <property type="term" value="F:hydrolase activity"/>
    <property type="evidence" value="ECO:0007669"/>
    <property type="project" value="InterPro"/>
</dbReference>
<feature type="domain" description="S-Me-THD-like C-terminal" evidence="4">
    <location>
        <begin position="776"/>
        <end position="1002"/>
    </location>
</feature>
<dbReference type="Pfam" id="PF01968">
    <property type="entry name" value="Hydantoinase_A"/>
    <property type="match status" value="1"/>
</dbReference>
<dbReference type="Proteomes" id="UP001275084">
    <property type="component" value="Unassembled WGS sequence"/>
</dbReference>
<dbReference type="PANTHER" id="PTHR11365">
    <property type="entry name" value="5-OXOPROLINASE RELATED"/>
    <property type="match status" value="1"/>
</dbReference>
<dbReference type="Gene3D" id="2.40.390.10">
    <property type="entry name" value="CV3147-like"/>
    <property type="match status" value="1"/>
</dbReference>
<accession>A0AAJ0HBV8</accession>
<dbReference type="InterPro" id="IPR024071">
    <property type="entry name" value="S-Me-THD_C_sf"/>
</dbReference>
<evidence type="ECO:0000259" key="2">
    <source>
        <dbReference type="Pfam" id="PF05378"/>
    </source>
</evidence>
<evidence type="ECO:0000313" key="6">
    <source>
        <dbReference type="Proteomes" id="UP001275084"/>
    </source>
</evidence>
<feature type="domain" description="Hydantoinase/oxoprolinase N-terminal" evidence="2">
    <location>
        <begin position="6"/>
        <end position="196"/>
    </location>
</feature>
<sequence length="1020" mass="108357">MSRSLRIGIDVGGTNTDGAILDPSRSSDPGRGILAWTKTPTTPNPSQGIASAISALLAQVPANENANGGDGISLANIASVTIGTTHFVNAMVERDARHLSRVAVIRLCGQFSKHIPPCVDWPDDMRSLVLGYHARVRGGLEVDGTPIADIDEAEIREQCKEIRKRGITSIVINGIFSPIDITEKQEEGAARIAKDEIPGCHVVCSKDVATLGFLERENAAILNASVLRFARKTIKALEEAVRVLGLACPTFITQNDGTILSVQAAAALPIRTFSSGPTNSMRGAGFLRELDQPGKGSVLGSGPVVVVDIGGTTTDVGLLLKNGFPRQQMLYSELSGIRTNFSHPDIKSIGLGGGSIVRKNPLRVGPDSVGYMLTEKALVFGGDILTATDCAVLLNPDLSIGNRALAVGAVTDEELEQFKAIVKRKLEGIINIVKTSPGDLPVILVGGGSVIAPDMLEGASSVWKPRQSGVANAIGAAIARTSAIVDTIRSTETKTSQEILDAVTQEAIEKTIATGAASGSVEVAEKEVIPVQYVANISRFIVRAVGDFDFARTTETSTSSQAGYLGTTEADDVEQPRELVTEEPAPLHVPEPPCVDVHTYKPDVRRRVWYISETDLSWISTGCYILGTGGGGSPYPQMLLLRQLLRSGAAIRVVNPRDVPDTATVGSGCGVGSPTVSVEKLQGDEMMEAQRALYQICEQQPTHMISIEIGGLNGLQGMTLGCNMDLPCVDGDWMGRAYPTKWQTTPVVFNERQPIWSPVALSDGNGNVVSITSASSDLQVERLIRAVLGPLGSLAACADPPVAGAEMKRWVVEHTLSQSWRIGRAVAKAKASNRLDDVAEAIIDECGGPQAGGVIFKGKIVSVNRTLRMGHVYGECIIEAAVLPRGDEGDEVSHESAESGFRGRIKIPFKNENIAAIRIPGGSKTGDNEPEEQENVLAIVPDLIAVIDAQTGEAIGTPEYRYGQLVSVLGLAASRKWTESSRGIQLGGPEAFGLGHLEFKPIRNFALPISVIDEFDDLVE</sequence>
<evidence type="ECO:0000259" key="4">
    <source>
        <dbReference type="Pfam" id="PF20906"/>
    </source>
</evidence>
<evidence type="ECO:0008006" key="7">
    <source>
        <dbReference type="Google" id="ProtNLM"/>
    </source>
</evidence>
<evidence type="ECO:0000259" key="3">
    <source>
        <dbReference type="Pfam" id="PF06032"/>
    </source>
</evidence>
<dbReference type="InterPro" id="IPR045079">
    <property type="entry name" value="Oxoprolinase-like"/>
</dbReference>
<dbReference type="Gene3D" id="3.40.1610.10">
    <property type="entry name" value="CV3147-like domain"/>
    <property type="match status" value="1"/>
</dbReference>
<organism evidence="5 6">
    <name type="scientific">Lasiosphaeria hispida</name>
    <dbReference type="NCBI Taxonomy" id="260671"/>
    <lineage>
        <taxon>Eukaryota</taxon>
        <taxon>Fungi</taxon>
        <taxon>Dikarya</taxon>
        <taxon>Ascomycota</taxon>
        <taxon>Pezizomycotina</taxon>
        <taxon>Sordariomycetes</taxon>
        <taxon>Sordariomycetidae</taxon>
        <taxon>Sordariales</taxon>
        <taxon>Lasiosphaeriaceae</taxon>
        <taxon>Lasiosphaeria</taxon>
    </lineage>
</organism>
<gene>
    <name evidence="5" type="ORF">B0T25DRAFT_484388</name>
</gene>
<dbReference type="Pfam" id="PF06032">
    <property type="entry name" value="S-Me-THD_N"/>
    <property type="match status" value="1"/>
</dbReference>
<feature type="domain" description="S-Me-THD N-terminal" evidence="3">
    <location>
        <begin position="614"/>
        <end position="772"/>
    </location>
</feature>
<dbReference type="SUPFAM" id="SSF160991">
    <property type="entry name" value="CV3147-like"/>
    <property type="match status" value="1"/>
</dbReference>
<proteinExistence type="predicted"/>
<comment type="caution">
    <text evidence="5">The sequence shown here is derived from an EMBL/GenBank/DDBJ whole genome shotgun (WGS) entry which is preliminary data.</text>
</comment>
<evidence type="ECO:0000313" key="5">
    <source>
        <dbReference type="EMBL" id="KAK3346470.1"/>
    </source>
</evidence>
<dbReference type="InterPro" id="IPR027479">
    <property type="entry name" value="S-Me-THD_N_sf"/>
</dbReference>
<dbReference type="PANTHER" id="PTHR11365:SF10">
    <property type="entry name" value="HYDANTOINASE_OXOPROLINASE"/>
    <property type="match status" value="1"/>
</dbReference>
<dbReference type="Pfam" id="PF05378">
    <property type="entry name" value="Hydant_A_N"/>
    <property type="match status" value="1"/>
</dbReference>
<evidence type="ECO:0000259" key="1">
    <source>
        <dbReference type="Pfam" id="PF01968"/>
    </source>
</evidence>
<reference evidence="5" key="1">
    <citation type="journal article" date="2023" name="Mol. Phylogenet. Evol.">
        <title>Genome-scale phylogeny and comparative genomics of the fungal order Sordariales.</title>
        <authorList>
            <person name="Hensen N."/>
            <person name="Bonometti L."/>
            <person name="Westerberg I."/>
            <person name="Brannstrom I.O."/>
            <person name="Guillou S."/>
            <person name="Cros-Aarteil S."/>
            <person name="Calhoun S."/>
            <person name="Haridas S."/>
            <person name="Kuo A."/>
            <person name="Mondo S."/>
            <person name="Pangilinan J."/>
            <person name="Riley R."/>
            <person name="LaButti K."/>
            <person name="Andreopoulos B."/>
            <person name="Lipzen A."/>
            <person name="Chen C."/>
            <person name="Yan M."/>
            <person name="Daum C."/>
            <person name="Ng V."/>
            <person name="Clum A."/>
            <person name="Steindorff A."/>
            <person name="Ohm R.A."/>
            <person name="Martin F."/>
            <person name="Silar P."/>
            <person name="Natvig D.O."/>
            <person name="Lalanne C."/>
            <person name="Gautier V."/>
            <person name="Ament-Velasquez S.L."/>
            <person name="Kruys A."/>
            <person name="Hutchinson M.I."/>
            <person name="Powell A.J."/>
            <person name="Barry K."/>
            <person name="Miller A.N."/>
            <person name="Grigoriev I.V."/>
            <person name="Debuchy R."/>
            <person name="Gladieux P."/>
            <person name="Hiltunen Thoren M."/>
            <person name="Johannesson H."/>
        </authorList>
    </citation>
    <scope>NUCLEOTIDE SEQUENCE</scope>
    <source>
        <strain evidence="5">CBS 955.72</strain>
    </source>
</reference>
<dbReference type="SUPFAM" id="SSF53067">
    <property type="entry name" value="Actin-like ATPase domain"/>
    <property type="match status" value="2"/>
</dbReference>
<dbReference type="InterPro" id="IPR002821">
    <property type="entry name" value="Hydantoinase_A"/>
</dbReference>
<dbReference type="EMBL" id="JAUIQD010000006">
    <property type="protein sequence ID" value="KAK3346470.1"/>
    <property type="molecule type" value="Genomic_DNA"/>
</dbReference>
<dbReference type="FunFam" id="2.40.390.10:FF:000002">
    <property type="entry name" value="ACR027Cp"/>
    <property type="match status" value="1"/>
</dbReference>
<dbReference type="InterPro" id="IPR048350">
    <property type="entry name" value="S-Me-THD-like_C"/>
</dbReference>
<reference evidence="5" key="2">
    <citation type="submission" date="2023-06" db="EMBL/GenBank/DDBJ databases">
        <authorList>
            <consortium name="Lawrence Berkeley National Laboratory"/>
            <person name="Haridas S."/>
            <person name="Hensen N."/>
            <person name="Bonometti L."/>
            <person name="Westerberg I."/>
            <person name="Brannstrom I.O."/>
            <person name="Guillou S."/>
            <person name="Cros-Aarteil S."/>
            <person name="Calhoun S."/>
            <person name="Kuo A."/>
            <person name="Mondo S."/>
            <person name="Pangilinan J."/>
            <person name="Riley R."/>
            <person name="Labutti K."/>
            <person name="Andreopoulos B."/>
            <person name="Lipzen A."/>
            <person name="Chen C."/>
            <person name="Yanf M."/>
            <person name="Daum C."/>
            <person name="Ng V."/>
            <person name="Clum A."/>
            <person name="Steindorff A."/>
            <person name="Ohm R."/>
            <person name="Martin F."/>
            <person name="Silar P."/>
            <person name="Natvig D."/>
            <person name="Lalanne C."/>
            <person name="Gautier V."/>
            <person name="Ament-Velasquez S.L."/>
            <person name="Kruys A."/>
            <person name="Hutchinson M.I."/>
            <person name="Powell A.J."/>
            <person name="Barry K."/>
            <person name="Miller A.N."/>
            <person name="Grigoriev I.V."/>
            <person name="Debuchy R."/>
            <person name="Gladieux P."/>
            <person name="Thoren M.H."/>
            <person name="Johannesson H."/>
        </authorList>
    </citation>
    <scope>NUCLEOTIDE SEQUENCE</scope>
    <source>
        <strain evidence="5">CBS 955.72</strain>
    </source>
</reference>
<dbReference type="FunFam" id="3.40.1610.10:FF:000001">
    <property type="entry name" value="Hydantoinase, putative"/>
    <property type="match status" value="1"/>
</dbReference>
<dbReference type="InterPro" id="IPR008040">
    <property type="entry name" value="Hydant_A_N"/>
</dbReference>
<dbReference type="Gene3D" id="3.30.420.40">
    <property type="match status" value="1"/>
</dbReference>
<dbReference type="Pfam" id="PF20906">
    <property type="entry name" value="S-Me-THD_C"/>
    <property type="match status" value="1"/>
</dbReference>
<keyword evidence="6" id="KW-1185">Reference proteome</keyword>
<dbReference type="InterPro" id="IPR010318">
    <property type="entry name" value="S-Me-THD_N"/>
</dbReference>
<dbReference type="InterPro" id="IPR043129">
    <property type="entry name" value="ATPase_NBD"/>
</dbReference>
<dbReference type="AlphaFoldDB" id="A0AAJ0HBV8"/>